<evidence type="ECO:0000313" key="1">
    <source>
        <dbReference type="EMBL" id="EPA05876.1"/>
    </source>
</evidence>
<sequence length="49" mass="6095">MILHFIFVVKEEDLEKRKPEFEYVKQMANFYKVWIKKNLTKILIYNAMN</sequence>
<accession>S2E8Z7</accession>
<evidence type="ECO:0000313" key="2">
    <source>
        <dbReference type="Proteomes" id="UP000014065"/>
    </source>
</evidence>
<keyword evidence="2" id="KW-1185">Reference proteome</keyword>
<dbReference type="EMBL" id="AHJG01000131">
    <property type="protein sequence ID" value="EPA05876.1"/>
    <property type="molecule type" value="Genomic_DNA"/>
</dbReference>
<protein>
    <submittedName>
        <fullName evidence="1">Uncharacterized protein</fullName>
    </submittedName>
</protein>
<reference evidence="1 2" key="1">
    <citation type="journal article" date="2012" name="J. Bacteriol.">
        <title>Genome Sequence of "Candidatus Nitrosoarchaeum limnia" BG20, a Low-Salinity Ammonia-Oxidizing Archaeon from the San Francisco Bay Estuary.</title>
        <authorList>
            <person name="Mosier A.C."/>
            <person name="Allen E.E."/>
            <person name="Kim M."/>
            <person name="Ferriera S."/>
            <person name="Francis C.A."/>
        </authorList>
    </citation>
    <scope>NUCLEOTIDE SEQUENCE [LARGE SCALE GENOMIC DNA]</scope>
    <source>
        <strain evidence="1 2">BG20</strain>
    </source>
</reference>
<dbReference type="Proteomes" id="UP000014065">
    <property type="component" value="Unassembled WGS sequence"/>
</dbReference>
<comment type="caution">
    <text evidence="1">The sequence shown here is derived from an EMBL/GenBank/DDBJ whole genome shotgun (WGS) entry which is preliminary data.</text>
</comment>
<organism evidence="1 2">
    <name type="scientific">Candidatus Nitrosarchaeum limnium BG20</name>
    <dbReference type="NCBI Taxonomy" id="859192"/>
    <lineage>
        <taxon>Archaea</taxon>
        <taxon>Nitrososphaerota</taxon>
        <taxon>Nitrososphaeria</taxon>
        <taxon>Nitrosopumilales</taxon>
        <taxon>Nitrosopumilaceae</taxon>
        <taxon>Nitrosarchaeum</taxon>
    </lineage>
</organism>
<name>S2E8Z7_9ARCH</name>
<dbReference type="AlphaFoldDB" id="S2E8Z7"/>
<gene>
    <name evidence="1" type="ORF">BG20_I1458</name>
</gene>
<proteinExistence type="predicted"/>